<reference evidence="1" key="1">
    <citation type="submission" date="2020-05" db="EMBL/GenBank/DDBJ databases">
        <authorList>
            <person name="Chiriac C."/>
            <person name="Salcher M."/>
            <person name="Ghai R."/>
            <person name="Kavagutti S V."/>
        </authorList>
    </citation>
    <scope>NUCLEOTIDE SEQUENCE</scope>
</reference>
<evidence type="ECO:0000313" key="1">
    <source>
        <dbReference type="EMBL" id="CAB4857566.1"/>
    </source>
</evidence>
<proteinExistence type="predicted"/>
<organism evidence="1">
    <name type="scientific">freshwater metagenome</name>
    <dbReference type="NCBI Taxonomy" id="449393"/>
    <lineage>
        <taxon>unclassified sequences</taxon>
        <taxon>metagenomes</taxon>
        <taxon>ecological metagenomes</taxon>
    </lineage>
</organism>
<name>A0A6J7CHX2_9ZZZZ</name>
<gene>
    <name evidence="1" type="ORF">UFOPK3417_00039</name>
</gene>
<dbReference type="AlphaFoldDB" id="A0A6J7CHX2"/>
<dbReference type="EMBL" id="CAFBLR010000001">
    <property type="protein sequence ID" value="CAB4857566.1"/>
    <property type="molecule type" value="Genomic_DNA"/>
</dbReference>
<accession>A0A6J7CHX2</accession>
<sequence>MRSRSGSMTYDVIFGLRPVHAVPPRALVASPIAAAWAA</sequence>
<protein>
    <submittedName>
        <fullName evidence="1">Unannotated protein</fullName>
    </submittedName>
</protein>